<dbReference type="Proteomes" id="UP001152447">
    <property type="component" value="Unassembled WGS sequence"/>
</dbReference>
<dbReference type="InterPro" id="IPR007433">
    <property type="entry name" value="DUF481"/>
</dbReference>
<evidence type="ECO:0000313" key="2">
    <source>
        <dbReference type="Proteomes" id="UP001152447"/>
    </source>
</evidence>
<organism evidence="1 2">
    <name type="scientific">Pseudoalteromonas haloplanktis</name>
    <name type="common">Alteromonas haloplanktis</name>
    <dbReference type="NCBI Taxonomy" id="228"/>
    <lineage>
        <taxon>Bacteria</taxon>
        <taxon>Pseudomonadati</taxon>
        <taxon>Pseudomonadota</taxon>
        <taxon>Gammaproteobacteria</taxon>
        <taxon>Alteromonadales</taxon>
        <taxon>Pseudoalteromonadaceae</taxon>
        <taxon>Pseudoalteromonas</taxon>
    </lineage>
</organism>
<reference evidence="1" key="1">
    <citation type="submission" date="2022-07" db="EMBL/GenBank/DDBJ databases">
        <authorList>
            <person name="Criscuolo A."/>
        </authorList>
    </citation>
    <scope>NUCLEOTIDE SEQUENCE</scope>
    <source>
        <strain evidence="1">CIP103197</strain>
    </source>
</reference>
<proteinExistence type="predicted"/>
<dbReference type="EMBL" id="CAMAPB010000003">
    <property type="protein sequence ID" value="CAH9051067.1"/>
    <property type="molecule type" value="Genomic_DNA"/>
</dbReference>
<protein>
    <recommendedName>
        <fullName evidence="3">DUF481 domain-containing protein</fullName>
    </recommendedName>
</protein>
<gene>
    <name evidence="1" type="ORF">PSEHALCIP103_00326</name>
</gene>
<dbReference type="Pfam" id="PF04338">
    <property type="entry name" value="DUF481"/>
    <property type="match status" value="1"/>
</dbReference>
<accession>A0A9W4QSA4</accession>
<dbReference type="AlphaFoldDB" id="A0A9W4QSA4"/>
<keyword evidence="2" id="KW-1185">Reference proteome</keyword>
<name>A0A9W4QSA4_PSEHA</name>
<evidence type="ECO:0008006" key="3">
    <source>
        <dbReference type="Google" id="ProtNLM"/>
    </source>
</evidence>
<comment type="caution">
    <text evidence="1">The sequence shown here is derived from an EMBL/GenBank/DDBJ whole genome shotgun (WGS) entry which is preliminary data.</text>
</comment>
<evidence type="ECO:0000313" key="1">
    <source>
        <dbReference type="EMBL" id="CAH9051067.1"/>
    </source>
</evidence>
<sequence>MNNFFGLFSLLPFARECILRKYVVLLLLLFSSYSWAVDPFEDFHEYGELSDEEIHELHKGEVLYGDTEFGFILSKGNTNSTSFKLKGNLYQDFENWRNQFKIDSLYKRDENEETGQSDVTANRVFVSAQVNYKVGVKNSSFFIYGDYEEDEFSGLDFKSTVATGYGARIYQGVKNKVDIDIGPGLYRSVADDESTISEDDKDKMGYLLRIAMQWERLVSKRTRFNQDISIEQSLSGLNSRLKSETALISQVVGAVSLKFAYMYRYNSKPEEDKLKYDSELSATLVYSF</sequence>